<organism evidence="1 2">
    <name type="scientific">Prunus persica</name>
    <name type="common">Peach</name>
    <name type="synonym">Amygdalus persica</name>
    <dbReference type="NCBI Taxonomy" id="3760"/>
    <lineage>
        <taxon>Eukaryota</taxon>
        <taxon>Viridiplantae</taxon>
        <taxon>Streptophyta</taxon>
        <taxon>Embryophyta</taxon>
        <taxon>Tracheophyta</taxon>
        <taxon>Spermatophyta</taxon>
        <taxon>Magnoliopsida</taxon>
        <taxon>eudicotyledons</taxon>
        <taxon>Gunneridae</taxon>
        <taxon>Pentapetalae</taxon>
        <taxon>rosids</taxon>
        <taxon>fabids</taxon>
        <taxon>Rosales</taxon>
        <taxon>Rosaceae</taxon>
        <taxon>Amygdaloideae</taxon>
        <taxon>Amygdaleae</taxon>
        <taxon>Prunus</taxon>
    </lineage>
</organism>
<gene>
    <name evidence="1" type="ORF">PRUPE_8G020200</name>
</gene>
<proteinExistence type="predicted"/>
<dbReference type="Gramene" id="ONH89851">
    <property type="protein sequence ID" value="ONH89851"/>
    <property type="gene ID" value="PRUPE_8G020200"/>
</dbReference>
<reference evidence="1 2" key="1">
    <citation type="journal article" date="2013" name="Nat. Genet.">
        <title>The high-quality draft genome of peach (Prunus persica) identifies unique patterns of genetic diversity, domestication and genome evolution.</title>
        <authorList>
            <consortium name="International Peach Genome Initiative"/>
            <person name="Verde I."/>
            <person name="Abbott A.G."/>
            <person name="Scalabrin S."/>
            <person name="Jung S."/>
            <person name="Shu S."/>
            <person name="Marroni F."/>
            <person name="Zhebentyayeva T."/>
            <person name="Dettori M.T."/>
            <person name="Grimwood J."/>
            <person name="Cattonaro F."/>
            <person name="Zuccolo A."/>
            <person name="Rossini L."/>
            <person name="Jenkins J."/>
            <person name="Vendramin E."/>
            <person name="Meisel L.A."/>
            <person name="Decroocq V."/>
            <person name="Sosinski B."/>
            <person name="Prochnik S."/>
            <person name="Mitros T."/>
            <person name="Policriti A."/>
            <person name="Cipriani G."/>
            <person name="Dondini L."/>
            <person name="Ficklin S."/>
            <person name="Goodstein D.M."/>
            <person name="Xuan P."/>
            <person name="Del Fabbro C."/>
            <person name="Aramini V."/>
            <person name="Copetti D."/>
            <person name="Gonzalez S."/>
            <person name="Horner D.S."/>
            <person name="Falchi R."/>
            <person name="Lucas S."/>
            <person name="Mica E."/>
            <person name="Maldonado J."/>
            <person name="Lazzari B."/>
            <person name="Bielenberg D."/>
            <person name="Pirona R."/>
            <person name="Miculan M."/>
            <person name="Barakat A."/>
            <person name="Testolin R."/>
            <person name="Stella A."/>
            <person name="Tartarini S."/>
            <person name="Tonutti P."/>
            <person name="Arus P."/>
            <person name="Orellana A."/>
            <person name="Wells C."/>
            <person name="Main D."/>
            <person name="Vizzotto G."/>
            <person name="Silva H."/>
            <person name="Salamini F."/>
            <person name="Schmutz J."/>
            <person name="Morgante M."/>
            <person name="Rokhsar D.S."/>
        </authorList>
    </citation>
    <scope>NUCLEOTIDE SEQUENCE [LARGE SCALE GENOMIC DNA]</scope>
    <source>
        <strain evidence="2">cv. Nemared</strain>
    </source>
</reference>
<accession>M5W1J6</accession>
<keyword evidence="2" id="KW-1185">Reference proteome</keyword>
<dbReference type="AlphaFoldDB" id="M5W1J6"/>
<sequence>MGCCIQVIRVTSLLAMHSCISIKPNKPRKLNINICLAIYVWEENITPIQMTLSSLDQQNARICYEGENHECFYKVLGTNCLFLFNAVQLVTIVSHQTTL</sequence>
<dbReference type="Proteomes" id="UP000006882">
    <property type="component" value="Chromosome G8"/>
</dbReference>
<name>M5W1J6_PRUPE</name>
<evidence type="ECO:0000313" key="2">
    <source>
        <dbReference type="Proteomes" id="UP000006882"/>
    </source>
</evidence>
<dbReference type="HOGENOM" id="CLU_2324693_0_0_1"/>
<evidence type="ECO:0000313" key="1">
    <source>
        <dbReference type="EMBL" id="ONH89851.1"/>
    </source>
</evidence>
<protein>
    <submittedName>
        <fullName evidence="1">Uncharacterized protein</fullName>
    </submittedName>
</protein>
<dbReference type="EMBL" id="CM007658">
    <property type="protein sequence ID" value="ONH89851.1"/>
    <property type="molecule type" value="Genomic_DNA"/>
</dbReference>